<protein>
    <submittedName>
        <fullName evidence="5">GGDEF domain-containing protein</fullName>
    </submittedName>
</protein>
<accession>A0A4V2NWR2</accession>
<dbReference type="Proteomes" id="UP000295244">
    <property type="component" value="Unassembled WGS sequence"/>
</dbReference>
<dbReference type="PROSITE" id="PS50887">
    <property type="entry name" value="GGDEF"/>
    <property type="match status" value="1"/>
</dbReference>
<dbReference type="InterPro" id="IPR000160">
    <property type="entry name" value="GGDEF_dom"/>
</dbReference>
<gene>
    <name evidence="5" type="ORF">E0L93_06335</name>
</gene>
<dbReference type="CDD" id="cd00060">
    <property type="entry name" value="FHA"/>
    <property type="match status" value="1"/>
</dbReference>
<comment type="caution">
    <text evidence="5">The sequence shown here is derived from an EMBL/GenBank/DDBJ whole genome shotgun (WGS) entry which is preliminary data.</text>
</comment>
<dbReference type="NCBIfam" id="TIGR00254">
    <property type="entry name" value="GGDEF"/>
    <property type="match status" value="1"/>
</dbReference>
<dbReference type="InterPro" id="IPR032030">
    <property type="entry name" value="YscD_cytoplasmic_dom"/>
</dbReference>
<sequence length="293" mass="31861">MNKSESQEDRGEPVPEADRPHLIVLQGTNVGTFYKLESDETVLGSDPLRADIVLREREVEPQHASIHADPGSGSYVLRDLETGGKTALNGETVDGAAVLSDGDRIFLGMSVLEFSMPDPLRARFHGAIHRMLNYDYLTGLLAKPRFDEEFEHALAAARESGEPLGVLMIDIDNLKKINDARGHLLGEFTIQEVGRLIGAAHGEGGRRATRFGGDEFQTILPGLDKAGAREVAEELRRAVEEYAFDREGVVVNPTISVGVAAYPEDGGTTEELTSAADEALYRAKSLGRNVVYC</sequence>
<evidence type="ECO:0000256" key="2">
    <source>
        <dbReference type="SAM" id="MobiDB-lite"/>
    </source>
</evidence>
<organism evidence="5 6">
    <name type="scientific">Rubrobacter taiwanensis</name>
    <dbReference type="NCBI Taxonomy" id="185139"/>
    <lineage>
        <taxon>Bacteria</taxon>
        <taxon>Bacillati</taxon>
        <taxon>Actinomycetota</taxon>
        <taxon>Rubrobacteria</taxon>
        <taxon>Rubrobacterales</taxon>
        <taxon>Rubrobacteraceae</taxon>
        <taxon>Rubrobacter</taxon>
    </lineage>
</organism>
<name>A0A4V2NWR2_9ACTN</name>
<dbReference type="InterPro" id="IPR043128">
    <property type="entry name" value="Rev_trsase/Diguanyl_cyclase"/>
</dbReference>
<dbReference type="InterPro" id="IPR050469">
    <property type="entry name" value="Diguanylate_Cyclase"/>
</dbReference>
<evidence type="ECO:0000259" key="3">
    <source>
        <dbReference type="PROSITE" id="PS50006"/>
    </source>
</evidence>
<evidence type="ECO:0000313" key="5">
    <source>
        <dbReference type="EMBL" id="TCJ18352.1"/>
    </source>
</evidence>
<dbReference type="AlphaFoldDB" id="A0A4V2NWR2"/>
<dbReference type="InterPro" id="IPR000253">
    <property type="entry name" value="FHA_dom"/>
</dbReference>
<dbReference type="PANTHER" id="PTHR45138">
    <property type="entry name" value="REGULATORY COMPONENTS OF SENSORY TRANSDUCTION SYSTEM"/>
    <property type="match status" value="1"/>
</dbReference>
<reference evidence="5 6" key="1">
    <citation type="submission" date="2019-03" db="EMBL/GenBank/DDBJ databases">
        <title>Whole genome sequence of a novel Rubrobacter taiwanensis strain, isolated from Yellowstone National Park.</title>
        <authorList>
            <person name="Freed S."/>
            <person name="Ramaley R.F."/>
            <person name="Kyndt J.A."/>
        </authorList>
    </citation>
    <scope>NUCLEOTIDE SEQUENCE [LARGE SCALE GENOMIC DNA]</scope>
    <source>
        <strain evidence="5 6">Yellowstone</strain>
    </source>
</reference>
<evidence type="ECO:0000313" key="6">
    <source>
        <dbReference type="Proteomes" id="UP000295244"/>
    </source>
</evidence>
<feature type="domain" description="GGDEF" evidence="4">
    <location>
        <begin position="162"/>
        <end position="293"/>
    </location>
</feature>
<dbReference type="GO" id="GO:0052621">
    <property type="term" value="F:diguanylate cyclase activity"/>
    <property type="evidence" value="ECO:0007669"/>
    <property type="project" value="TreeGrafter"/>
</dbReference>
<dbReference type="Pfam" id="PF16697">
    <property type="entry name" value="Yop-YscD_cpl"/>
    <property type="match status" value="1"/>
</dbReference>
<dbReference type="Pfam" id="PF00990">
    <property type="entry name" value="GGDEF"/>
    <property type="match status" value="1"/>
</dbReference>
<dbReference type="SMART" id="SM00267">
    <property type="entry name" value="GGDEF"/>
    <property type="match status" value="1"/>
</dbReference>
<dbReference type="RefSeq" id="WP_132690034.1">
    <property type="nucleotide sequence ID" value="NZ_SKBU01000012.1"/>
</dbReference>
<proteinExistence type="predicted"/>
<dbReference type="PANTHER" id="PTHR45138:SF9">
    <property type="entry name" value="DIGUANYLATE CYCLASE DGCM-RELATED"/>
    <property type="match status" value="1"/>
</dbReference>
<dbReference type="Gene3D" id="2.60.200.20">
    <property type="match status" value="1"/>
</dbReference>
<feature type="domain" description="FHA" evidence="3">
    <location>
        <begin position="41"/>
        <end position="98"/>
    </location>
</feature>
<dbReference type="Gene3D" id="3.30.70.270">
    <property type="match status" value="1"/>
</dbReference>
<keyword evidence="1" id="KW-0597">Phosphoprotein</keyword>
<dbReference type="SUPFAM" id="SSF49879">
    <property type="entry name" value="SMAD/FHA domain"/>
    <property type="match status" value="1"/>
</dbReference>
<keyword evidence="6" id="KW-1185">Reference proteome</keyword>
<dbReference type="PROSITE" id="PS50006">
    <property type="entry name" value="FHA_DOMAIN"/>
    <property type="match status" value="1"/>
</dbReference>
<dbReference type="CDD" id="cd01949">
    <property type="entry name" value="GGDEF"/>
    <property type="match status" value="1"/>
</dbReference>
<dbReference type="OrthoDB" id="23692at2"/>
<evidence type="ECO:0000256" key="1">
    <source>
        <dbReference type="ARBA" id="ARBA00022553"/>
    </source>
</evidence>
<evidence type="ECO:0000259" key="4">
    <source>
        <dbReference type="PROSITE" id="PS50887"/>
    </source>
</evidence>
<dbReference type="InterPro" id="IPR029787">
    <property type="entry name" value="Nucleotide_cyclase"/>
</dbReference>
<dbReference type="EMBL" id="SKBU01000012">
    <property type="protein sequence ID" value="TCJ18352.1"/>
    <property type="molecule type" value="Genomic_DNA"/>
</dbReference>
<dbReference type="SUPFAM" id="SSF55073">
    <property type="entry name" value="Nucleotide cyclase"/>
    <property type="match status" value="1"/>
</dbReference>
<feature type="region of interest" description="Disordered" evidence="2">
    <location>
        <begin position="1"/>
        <end position="20"/>
    </location>
</feature>
<dbReference type="InterPro" id="IPR008984">
    <property type="entry name" value="SMAD_FHA_dom_sf"/>
</dbReference>